<organism evidence="6 7">
    <name type="scientific">Dictyobacter formicarum</name>
    <dbReference type="NCBI Taxonomy" id="2778368"/>
    <lineage>
        <taxon>Bacteria</taxon>
        <taxon>Bacillati</taxon>
        <taxon>Chloroflexota</taxon>
        <taxon>Ktedonobacteria</taxon>
        <taxon>Ktedonobacterales</taxon>
        <taxon>Dictyobacteraceae</taxon>
        <taxon>Dictyobacter</taxon>
    </lineage>
</organism>
<keyword evidence="7" id="KW-1185">Reference proteome</keyword>
<dbReference type="Proteomes" id="UP000635565">
    <property type="component" value="Unassembled WGS sequence"/>
</dbReference>
<name>A0ABQ3VHG3_9CHLR</name>
<dbReference type="Gene3D" id="3.40.50.150">
    <property type="entry name" value="Vaccinia Virus protein VP39"/>
    <property type="match status" value="2"/>
</dbReference>
<accession>A0ABQ3VHG3</accession>
<keyword evidence="4" id="KW-0808">Transferase</keyword>
<gene>
    <name evidence="6" type="ORF">KSZ_36280</name>
</gene>
<evidence type="ECO:0000259" key="5">
    <source>
        <dbReference type="Pfam" id="PF05175"/>
    </source>
</evidence>
<feature type="domain" description="Methyltransferase small" evidence="5">
    <location>
        <begin position="171"/>
        <end position="330"/>
    </location>
</feature>
<dbReference type="InterPro" id="IPR046977">
    <property type="entry name" value="RsmC/RlmG"/>
</dbReference>
<evidence type="ECO:0000256" key="2">
    <source>
        <dbReference type="ARBA" id="ARBA00022552"/>
    </source>
</evidence>
<dbReference type="PROSITE" id="PS00092">
    <property type="entry name" value="N6_MTASE"/>
    <property type="match status" value="1"/>
</dbReference>
<proteinExistence type="predicted"/>
<dbReference type="EMBL" id="BNJJ01000009">
    <property type="protein sequence ID" value="GHO85622.1"/>
    <property type="molecule type" value="Genomic_DNA"/>
</dbReference>
<evidence type="ECO:0000256" key="1">
    <source>
        <dbReference type="ARBA" id="ARBA00022490"/>
    </source>
</evidence>
<keyword evidence="3" id="KW-0489">Methyltransferase</keyword>
<sequence>MMLQSRLLSDFAQFNTTDQVLILNSAADPFVALARQRLTTGCLHLAEDNIATLGAFKAHTAVSSVRDVAFHDYILHHSPETVHVAAMNLLYQPGNIWMFYGLSVAAFALKVGGKLYVAGAKDRGILTVAKRMRELFGNVETLTISKGHRVLCSTKQHSFTVEQLPVITLRIFADSNLDEGTQLLLAALDVRPADRALDIGCGAGFIGLHIARLAPQGQVTMVDASLAAVAASQQAVSQAGQTNVRVLPSDGAQAVLSQRFDLIATNPPFHQGGVQTLEIAERFIRQAAQILEPDGRFYLVANRFLKYEPTLQACFHQVREVAGNNRYKVIYATNPRPAKAR</sequence>
<evidence type="ECO:0000256" key="3">
    <source>
        <dbReference type="ARBA" id="ARBA00022603"/>
    </source>
</evidence>
<protein>
    <recommendedName>
        <fullName evidence="5">Methyltransferase small domain-containing protein</fullName>
    </recommendedName>
</protein>
<dbReference type="Pfam" id="PF05175">
    <property type="entry name" value="MTS"/>
    <property type="match status" value="1"/>
</dbReference>
<comment type="caution">
    <text evidence="6">The sequence shown here is derived from an EMBL/GenBank/DDBJ whole genome shotgun (WGS) entry which is preliminary data.</text>
</comment>
<keyword evidence="2" id="KW-0698">rRNA processing</keyword>
<dbReference type="PANTHER" id="PTHR47816">
    <property type="entry name" value="RIBOSOMAL RNA SMALL SUBUNIT METHYLTRANSFERASE C"/>
    <property type="match status" value="1"/>
</dbReference>
<dbReference type="RefSeq" id="WP_201363258.1">
    <property type="nucleotide sequence ID" value="NZ_BNJJ01000009.1"/>
</dbReference>
<dbReference type="InterPro" id="IPR029063">
    <property type="entry name" value="SAM-dependent_MTases_sf"/>
</dbReference>
<evidence type="ECO:0000256" key="4">
    <source>
        <dbReference type="ARBA" id="ARBA00022679"/>
    </source>
</evidence>
<reference evidence="6 7" key="1">
    <citation type="journal article" date="2021" name="Int. J. Syst. Evol. Microbiol.">
        <title>Reticulibacter mediterranei gen. nov., sp. nov., within the new family Reticulibacteraceae fam. nov., and Ktedonospora formicarum gen. nov., sp. nov., Ktedonobacter robiniae sp. nov., Dictyobacter formicarum sp. nov. and Dictyobacter arantiisoli sp. nov., belonging to the class Ktedonobacteria.</title>
        <authorList>
            <person name="Yabe S."/>
            <person name="Zheng Y."/>
            <person name="Wang C.M."/>
            <person name="Sakai Y."/>
            <person name="Abe K."/>
            <person name="Yokota A."/>
            <person name="Donadio S."/>
            <person name="Cavaletti L."/>
            <person name="Monciardini P."/>
        </authorList>
    </citation>
    <scope>NUCLEOTIDE SEQUENCE [LARGE SCALE GENOMIC DNA]</scope>
    <source>
        <strain evidence="6 7">SOSP1-9</strain>
    </source>
</reference>
<dbReference type="PANTHER" id="PTHR47816:SF4">
    <property type="entry name" value="RIBOSOMAL RNA SMALL SUBUNIT METHYLTRANSFERASE C"/>
    <property type="match status" value="1"/>
</dbReference>
<dbReference type="InterPro" id="IPR007848">
    <property type="entry name" value="Small_mtfrase_dom"/>
</dbReference>
<dbReference type="InterPro" id="IPR002052">
    <property type="entry name" value="DNA_methylase_N6_adenine_CS"/>
</dbReference>
<dbReference type="CDD" id="cd02440">
    <property type="entry name" value="AdoMet_MTases"/>
    <property type="match status" value="1"/>
</dbReference>
<evidence type="ECO:0000313" key="6">
    <source>
        <dbReference type="EMBL" id="GHO85622.1"/>
    </source>
</evidence>
<evidence type="ECO:0000313" key="7">
    <source>
        <dbReference type="Proteomes" id="UP000635565"/>
    </source>
</evidence>
<dbReference type="SUPFAM" id="SSF53335">
    <property type="entry name" value="S-adenosyl-L-methionine-dependent methyltransferases"/>
    <property type="match status" value="1"/>
</dbReference>
<keyword evidence="1" id="KW-0963">Cytoplasm</keyword>